<dbReference type="Pfam" id="PF13280">
    <property type="entry name" value="WYL"/>
    <property type="match status" value="1"/>
</dbReference>
<evidence type="ECO:0000259" key="2">
    <source>
        <dbReference type="Pfam" id="PF13280"/>
    </source>
</evidence>
<reference evidence="4 5" key="1">
    <citation type="submission" date="2016-10" db="EMBL/GenBank/DDBJ databases">
        <authorList>
            <person name="de Groot N.N."/>
        </authorList>
    </citation>
    <scope>NUCLEOTIDE SEQUENCE [LARGE SCALE GENOMIC DNA]</scope>
    <source>
        <strain evidence="4 5">HL3</strain>
    </source>
</reference>
<dbReference type="InterPro" id="IPR036390">
    <property type="entry name" value="WH_DNA-bd_sf"/>
</dbReference>
<dbReference type="STRING" id="1123397.SAMN05660831_01582"/>
<evidence type="ECO:0000259" key="3">
    <source>
        <dbReference type="Pfam" id="PF25583"/>
    </source>
</evidence>
<dbReference type="InterPro" id="IPR013196">
    <property type="entry name" value="HTH_11"/>
</dbReference>
<feature type="domain" description="WYL" evidence="2">
    <location>
        <begin position="143"/>
        <end position="210"/>
    </location>
</feature>
<dbReference type="GO" id="GO:0003677">
    <property type="term" value="F:DNA binding"/>
    <property type="evidence" value="ECO:0007669"/>
    <property type="project" value="UniProtKB-KW"/>
</dbReference>
<dbReference type="InterPro" id="IPR051534">
    <property type="entry name" value="CBASS_pafABC_assoc_protein"/>
</dbReference>
<accession>A0A1I1S5E8</accession>
<proteinExistence type="predicted"/>
<dbReference type="InterPro" id="IPR036388">
    <property type="entry name" value="WH-like_DNA-bd_sf"/>
</dbReference>
<feature type="domain" description="WCX" evidence="3">
    <location>
        <begin position="242"/>
        <end position="318"/>
    </location>
</feature>
<dbReference type="Pfam" id="PF25583">
    <property type="entry name" value="WCX"/>
    <property type="match status" value="1"/>
</dbReference>
<dbReference type="InterPro" id="IPR026881">
    <property type="entry name" value="WYL_dom"/>
</dbReference>
<dbReference type="SUPFAM" id="SSF46785">
    <property type="entry name" value="Winged helix' DNA-binding domain"/>
    <property type="match status" value="1"/>
</dbReference>
<dbReference type="PROSITE" id="PS52050">
    <property type="entry name" value="WYL"/>
    <property type="match status" value="1"/>
</dbReference>
<dbReference type="Gene3D" id="1.10.10.10">
    <property type="entry name" value="Winged helix-like DNA-binding domain superfamily/Winged helix DNA-binding domain"/>
    <property type="match status" value="1"/>
</dbReference>
<evidence type="ECO:0000313" key="4">
    <source>
        <dbReference type="EMBL" id="SFD41804.1"/>
    </source>
</evidence>
<name>A0A1I1S5E8_9GAMM</name>
<evidence type="ECO:0000259" key="1">
    <source>
        <dbReference type="Pfam" id="PF08279"/>
    </source>
</evidence>
<dbReference type="AlphaFoldDB" id="A0A1I1S5E8"/>
<dbReference type="Pfam" id="PF08279">
    <property type="entry name" value="HTH_11"/>
    <property type="match status" value="1"/>
</dbReference>
<sequence>MKRSQVERLYHLHQRLRRTGAILHVDGLAAELEVSRATVYRDLETLRDRLGAPLEQPGDGHVRYDPDADDYELPGLWFNESELYALLAAERLLEAVEPGILAPHLDPLQRRIGDLLRQTGHDPETVRERVVLQPQARRVVDRDVFAAVAGATLAGRVLTIGYRGRAREVAETRRIHHQRLLHYRDNWYLIAFCERAEALRNFAIDRIQQPRETDEPAQPVEASRLDEHLEAGFGIFGGPARGTATLEFSPTAARWVADEQWHPEQVDERPEGGGLRRHLPYSNPTELLMEAGRWGPDCTITHPPELRQAAAERLQEAAARYGAEE</sequence>
<dbReference type="OrthoDB" id="9807255at2"/>
<dbReference type="EMBL" id="FOMJ01000005">
    <property type="protein sequence ID" value="SFD41804.1"/>
    <property type="molecule type" value="Genomic_DNA"/>
</dbReference>
<organism evidence="4 5">
    <name type="scientific">Thiohalospira halophila DSM 15071</name>
    <dbReference type="NCBI Taxonomy" id="1123397"/>
    <lineage>
        <taxon>Bacteria</taxon>
        <taxon>Pseudomonadati</taxon>
        <taxon>Pseudomonadota</taxon>
        <taxon>Gammaproteobacteria</taxon>
        <taxon>Thiohalospirales</taxon>
        <taxon>Thiohalospiraceae</taxon>
        <taxon>Thiohalospira</taxon>
    </lineage>
</organism>
<dbReference type="PANTHER" id="PTHR34580">
    <property type="match status" value="1"/>
</dbReference>
<keyword evidence="4" id="KW-0238">DNA-binding</keyword>
<dbReference type="InterPro" id="IPR057727">
    <property type="entry name" value="WCX_dom"/>
</dbReference>
<feature type="domain" description="Helix-turn-helix type 11" evidence="1">
    <location>
        <begin position="8"/>
        <end position="55"/>
    </location>
</feature>
<protein>
    <submittedName>
        <fullName evidence="4">Predicted DNA-binding transcriptional regulator YafY, contains an HTH and WYL domains</fullName>
    </submittedName>
</protein>
<dbReference type="PANTHER" id="PTHR34580:SF3">
    <property type="entry name" value="PROTEIN PAFB"/>
    <property type="match status" value="1"/>
</dbReference>
<evidence type="ECO:0000313" key="5">
    <source>
        <dbReference type="Proteomes" id="UP000198611"/>
    </source>
</evidence>
<dbReference type="RefSeq" id="WP_093428230.1">
    <property type="nucleotide sequence ID" value="NZ_FOMJ01000005.1"/>
</dbReference>
<dbReference type="Proteomes" id="UP000198611">
    <property type="component" value="Unassembled WGS sequence"/>
</dbReference>
<gene>
    <name evidence="4" type="ORF">SAMN05660831_01582</name>
</gene>
<keyword evidence="5" id="KW-1185">Reference proteome</keyword>